<protein>
    <recommendedName>
        <fullName evidence="6">Protein-export protein SecB</fullName>
    </recommendedName>
</protein>
<dbReference type="NCBIfam" id="NF004392">
    <property type="entry name" value="PRK05751.1-3"/>
    <property type="match status" value="1"/>
</dbReference>
<dbReference type="HAMAP" id="MF_00821">
    <property type="entry name" value="SecB"/>
    <property type="match status" value="1"/>
</dbReference>
<comment type="function">
    <text evidence="6">One of the proteins required for the normal export of preproteins out of the cell cytoplasm. It is a molecular chaperone that binds to a subset of precursor proteins, maintaining them in a translocation-competent state. It also specifically binds to its receptor SecA.</text>
</comment>
<dbReference type="InterPro" id="IPR003708">
    <property type="entry name" value="SecB"/>
</dbReference>
<dbReference type="Pfam" id="PF02556">
    <property type="entry name" value="SecB"/>
    <property type="match status" value="1"/>
</dbReference>
<keyword evidence="5 6" id="KW-0143">Chaperone</keyword>
<evidence type="ECO:0000256" key="6">
    <source>
        <dbReference type="HAMAP-Rule" id="MF_00821"/>
    </source>
</evidence>
<comment type="subunit">
    <text evidence="6">Homotetramer, a dimer of dimers. One homotetramer interacts with 1 SecA dimer.</text>
</comment>
<keyword evidence="3 6" id="KW-0653">Protein transport</keyword>
<accession>A0ABS9E3V9</accession>
<dbReference type="NCBIfam" id="TIGR00809">
    <property type="entry name" value="secB"/>
    <property type="match status" value="1"/>
</dbReference>
<evidence type="ECO:0000256" key="4">
    <source>
        <dbReference type="ARBA" id="ARBA00023010"/>
    </source>
</evidence>
<dbReference type="RefSeq" id="WP_236112414.1">
    <property type="nucleotide sequence ID" value="NZ_JAKGTI010000001.1"/>
</dbReference>
<keyword evidence="2 6" id="KW-0813">Transport</keyword>
<dbReference type="PANTHER" id="PTHR36918:SF1">
    <property type="entry name" value="PROTEIN-EXPORT PROTEIN SECB"/>
    <property type="match status" value="1"/>
</dbReference>
<organism evidence="7 8">
    <name type="scientific">Maritalea mediterranea</name>
    <dbReference type="NCBI Taxonomy" id="2909667"/>
    <lineage>
        <taxon>Bacteria</taxon>
        <taxon>Pseudomonadati</taxon>
        <taxon>Pseudomonadota</taxon>
        <taxon>Alphaproteobacteria</taxon>
        <taxon>Hyphomicrobiales</taxon>
        <taxon>Devosiaceae</taxon>
        <taxon>Maritalea</taxon>
    </lineage>
</organism>
<comment type="similarity">
    <text evidence="1 6">Belongs to the SecB family.</text>
</comment>
<gene>
    <name evidence="6 7" type="primary">secB</name>
    <name evidence="7" type="ORF">L1I42_00305</name>
</gene>
<keyword evidence="4 6" id="KW-0811">Translocation</keyword>
<comment type="subcellular location">
    <subcellularLocation>
        <location evidence="6">Cytoplasm</location>
    </subcellularLocation>
</comment>
<dbReference type="Proteomes" id="UP001201217">
    <property type="component" value="Unassembled WGS sequence"/>
</dbReference>
<dbReference type="PANTHER" id="PTHR36918">
    <property type="match status" value="1"/>
</dbReference>
<comment type="caution">
    <text evidence="7">The sequence shown here is derived from an EMBL/GenBank/DDBJ whole genome shotgun (WGS) entry which is preliminary data.</text>
</comment>
<reference evidence="7 8" key="1">
    <citation type="submission" date="2022-01" db="EMBL/GenBank/DDBJ databases">
        <title>Maritalea mediterranea sp. nov., isolated from marine plastic residues from the Malva-rosa beach (Valencia, Spain).</title>
        <authorList>
            <person name="Vidal-Verdu A."/>
            <person name="Molina-Menor E."/>
            <person name="Pascual J."/>
            <person name="Pereto J."/>
            <person name="Porcar M."/>
        </authorList>
    </citation>
    <scope>NUCLEOTIDE SEQUENCE [LARGE SCALE GENOMIC DNA]</scope>
    <source>
        <strain evidence="7 8">P4.10X</strain>
    </source>
</reference>
<sequence length="167" mass="18183">MAEEEKKTPAGDQPAPSLNIVGQYIKDLSFENPNAPASLSAGEAPQIGISINVGAQKQQDELYAVELTINAKAERDNKVLFSVELVYGGLFSIKNFPENQLHPLVMIECPRLIFPFARQLLATVTQTGGFPPLLMEPVDFSSIYRQNLEAAAKQQQQNGQGGDAKPN</sequence>
<dbReference type="PRINTS" id="PR01594">
    <property type="entry name" value="SECBCHAPRONE"/>
</dbReference>
<evidence type="ECO:0000256" key="3">
    <source>
        <dbReference type="ARBA" id="ARBA00022927"/>
    </source>
</evidence>
<evidence type="ECO:0000256" key="2">
    <source>
        <dbReference type="ARBA" id="ARBA00022448"/>
    </source>
</evidence>
<evidence type="ECO:0000256" key="1">
    <source>
        <dbReference type="ARBA" id="ARBA00009990"/>
    </source>
</evidence>
<dbReference type="SUPFAM" id="SSF54611">
    <property type="entry name" value="SecB-like"/>
    <property type="match status" value="1"/>
</dbReference>
<name>A0ABS9E3V9_9HYPH</name>
<dbReference type="InterPro" id="IPR035958">
    <property type="entry name" value="SecB-like_sf"/>
</dbReference>
<evidence type="ECO:0000313" key="8">
    <source>
        <dbReference type="Proteomes" id="UP001201217"/>
    </source>
</evidence>
<keyword evidence="6" id="KW-0963">Cytoplasm</keyword>
<keyword evidence="8" id="KW-1185">Reference proteome</keyword>
<evidence type="ECO:0000256" key="5">
    <source>
        <dbReference type="ARBA" id="ARBA00023186"/>
    </source>
</evidence>
<dbReference type="EMBL" id="JAKGTI010000001">
    <property type="protein sequence ID" value="MCF4096924.1"/>
    <property type="molecule type" value="Genomic_DNA"/>
</dbReference>
<proteinExistence type="inferred from homology"/>
<evidence type="ECO:0000313" key="7">
    <source>
        <dbReference type="EMBL" id="MCF4096924.1"/>
    </source>
</evidence>
<dbReference type="Gene3D" id="3.10.420.10">
    <property type="entry name" value="SecB-like"/>
    <property type="match status" value="1"/>
</dbReference>